<dbReference type="EMBL" id="PGTO01000003">
    <property type="protein sequence ID" value="RAU22829.1"/>
    <property type="molecule type" value="Genomic_DNA"/>
</dbReference>
<proteinExistence type="predicted"/>
<comment type="caution">
    <text evidence="1">The sequence shown here is derived from an EMBL/GenBank/DDBJ whole genome shotgun (WGS) entry which is preliminary data.</text>
</comment>
<evidence type="ECO:0000313" key="2">
    <source>
        <dbReference type="Proteomes" id="UP000251075"/>
    </source>
</evidence>
<dbReference type="Proteomes" id="UP000251075">
    <property type="component" value="Unassembled WGS sequence"/>
</dbReference>
<keyword evidence="2" id="KW-1185">Reference proteome</keyword>
<reference evidence="1 2" key="1">
    <citation type="submission" date="2017-11" db="EMBL/GenBank/DDBJ databases">
        <title>Draft genome sequence of magnetotactic bacterium Magnetospirillum kuznetsovii LBB-42.</title>
        <authorList>
            <person name="Grouzdev D.S."/>
            <person name="Rysina M.S."/>
            <person name="Baslerov R.V."/>
            <person name="Koziaeva V."/>
        </authorList>
    </citation>
    <scope>NUCLEOTIDE SEQUENCE [LARGE SCALE GENOMIC DNA]</scope>
    <source>
        <strain evidence="1 2">LBB-42</strain>
    </source>
</reference>
<organism evidence="1 2">
    <name type="scientific">Paramagnetospirillum kuznetsovii</name>
    <dbReference type="NCBI Taxonomy" id="2053833"/>
    <lineage>
        <taxon>Bacteria</taxon>
        <taxon>Pseudomonadati</taxon>
        <taxon>Pseudomonadota</taxon>
        <taxon>Alphaproteobacteria</taxon>
        <taxon>Rhodospirillales</taxon>
        <taxon>Magnetospirillaceae</taxon>
        <taxon>Paramagnetospirillum</taxon>
    </lineage>
</organism>
<dbReference type="AlphaFoldDB" id="A0A364P0F5"/>
<sequence length="82" mass="8600">MTGGAFGAARSDKASEAFHIHVKMTMAVVIAPSCVIEANGAGRADGFDEALADFLAWTRRDDLKNIIGEMGADGQGDGVRIF</sequence>
<protein>
    <submittedName>
        <fullName evidence="1">Uncharacterized protein</fullName>
    </submittedName>
</protein>
<evidence type="ECO:0000313" key="1">
    <source>
        <dbReference type="EMBL" id="RAU22829.1"/>
    </source>
</evidence>
<accession>A0A364P0F5</accession>
<gene>
    <name evidence="1" type="ORF">CU669_05425</name>
</gene>
<name>A0A364P0F5_9PROT</name>